<comment type="caution">
    <text evidence="2">The sequence shown here is derived from an EMBL/GenBank/DDBJ whole genome shotgun (WGS) entry which is preliminary data.</text>
</comment>
<name>A0A8H8DE05_9ASCO</name>
<dbReference type="RefSeq" id="XP_067549632.1">
    <property type="nucleotide sequence ID" value="XM_067691247.1"/>
</dbReference>
<evidence type="ECO:0000256" key="1">
    <source>
        <dbReference type="SAM" id="MobiDB-lite"/>
    </source>
</evidence>
<feature type="compositionally biased region" description="Polar residues" evidence="1">
    <location>
        <begin position="365"/>
        <end position="376"/>
    </location>
</feature>
<evidence type="ECO:0000313" key="2">
    <source>
        <dbReference type="EMBL" id="KAG5420516.1"/>
    </source>
</evidence>
<evidence type="ECO:0000313" key="3">
    <source>
        <dbReference type="Proteomes" id="UP000669133"/>
    </source>
</evidence>
<feature type="compositionally biased region" description="Polar residues" evidence="1">
    <location>
        <begin position="18"/>
        <end position="28"/>
    </location>
</feature>
<proteinExistence type="predicted"/>
<dbReference type="Proteomes" id="UP000669133">
    <property type="component" value="Unassembled WGS sequence"/>
</dbReference>
<keyword evidence="3" id="KW-1185">Reference proteome</keyword>
<feature type="compositionally biased region" description="Basic and acidic residues" evidence="1">
    <location>
        <begin position="329"/>
        <end position="359"/>
    </location>
</feature>
<gene>
    <name evidence="2" type="ORF">I9W82_002397</name>
</gene>
<feature type="compositionally biased region" description="Polar residues" evidence="1">
    <location>
        <begin position="125"/>
        <end position="134"/>
    </location>
</feature>
<feature type="region of interest" description="Disordered" evidence="1">
    <location>
        <begin position="329"/>
        <end position="387"/>
    </location>
</feature>
<feature type="compositionally biased region" description="Basic and acidic residues" evidence="1">
    <location>
        <begin position="1"/>
        <end position="11"/>
    </location>
</feature>
<reference evidence="2 3" key="1">
    <citation type="submission" date="2020-12" db="EMBL/GenBank/DDBJ databases">
        <title>Effect of drift, selection, and recombination on the evolution of hybrid genomes in Candida yeast pathogens.</title>
        <authorList>
            <person name="Mixao V."/>
            <person name="Ksiezopolska E."/>
            <person name="Saus E."/>
            <person name="Boekhout T."/>
            <person name="Gacser A."/>
            <person name="Gabaldon T."/>
        </authorList>
    </citation>
    <scope>NUCLEOTIDE SEQUENCE [LARGE SCALE GENOMIC DNA]</scope>
    <source>
        <strain evidence="2 3">BP57</strain>
    </source>
</reference>
<dbReference type="OrthoDB" id="4022920at2759"/>
<accession>A0A8H8DE05</accession>
<feature type="region of interest" description="Disordered" evidence="1">
    <location>
        <begin position="1"/>
        <end position="40"/>
    </location>
</feature>
<protein>
    <submittedName>
        <fullName evidence="2">Uncharacterized protein</fullName>
    </submittedName>
</protein>
<dbReference type="AlphaFoldDB" id="A0A8H8DE05"/>
<dbReference type="GeneID" id="93651026"/>
<sequence>MSDQLRQDQQLRPDPQCRSYSEPLTNKPTTDRTCRRPYTADNEITHVSDSEDDMELLPVSTTSQSTFQTKLNSVLPTFTMEEDYLVYDGSGTVESQLSNENFHCVDFASGGDEKCCAVGSKESSRSNPCSSLSDSDGLEGTVNQRGSSRCSDRVSCNGDDDDVILIGSSQVVADNSSSVDSELERNIDIEDETTEELDKSELLKDLPEIRSLSPIHEQKFDVTEIQRCSTPISKEKKVVKSEHKGGVLMPKVESASNLGGGFVKEELDPKVVIKRERDYMDEEVKEKSFVKKECLKQEAIAVPGVLVKKEKIVKKPAFEVKVEAPAGYSDKKLADTGKDKPAVKSGKEVSDSKDEELNKRASVLPSLSSGTVNSHSQENKQRILKRKRIASKPLSAIVNTPRTRVGLSKRVKVEHLHKKLGS</sequence>
<feature type="region of interest" description="Disordered" evidence="1">
    <location>
        <begin position="120"/>
        <end position="154"/>
    </location>
</feature>
<dbReference type="EMBL" id="JAEOAQ010000002">
    <property type="protein sequence ID" value="KAG5420516.1"/>
    <property type="molecule type" value="Genomic_DNA"/>
</dbReference>
<organism evidence="2 3">
    <name type="scientific">Candida metapsilosis</name>
    <dbReference type="NCBI Taxonomy" id="273372"/>
    <lineage>
        <taxon>Eukaryota</taxon>
        <taxon>Fungi</taxon>
        <taxon>Dikarya</taxon>
        <taxon>Ascomycota</taxon>
        <taxon>Saccharomycotina</taxon>
        <taxon>Pichiomycetes</taxon>
        <taxon>Debaryomycetaceae</taxon>
        <taxon>Candida/Lodderomyces clade</taxon>
        <taxon>Candida</taxon>
    </lineage>
</organism>